<feature type="region of interest" description="Disordered" evidence="7">
    <location>
        <begin position="1"/>
        <end position="69"/>
    </location>
</feature>
<dbReference type="PRINTS" id="PR01036">
    <property type="entry name" value="TCRTETB"/>
</dbReference>
<dbReference type="PANTHER" id="PTHR42718:SF46">
    <property type="entry name" value="BLR6921 PROTEIN"/>
    <property type="match status" value="1"/>
</dbReference>
<dbReference type="InterPro" id="IPR011701">
    <property type="entry name" value="MFS"/>
</dbReference>
<feature type="transmembrane region" description="Helical" evidence="8">
    <location>
        <begin position="371"/>
        <end position="389"/>
    </location>
</feature>
<evidence type="ECO:0000256" key="6">
    <source>
        <dbReference type="ARBA" id="ARBA00023136"/>
    </source>
</evidence>
<reference evidence="11" key="1">
    <citation type="journal article" date="2019" name="Int. J. Syst. Evol. Microbiol.">
        <title>The Global Catalogue of Microorganisms (GCM) 10K type strain sequencing project: providing services to taxonomists for standard genome sequencing and annotation.</title>
        <authorList>
            <consortium name="The Broad Institute Genomics Platform"/>
            <consortium name="The Broad Institute Genome Sequencing Center for Infectious Disease"/>
            <person name="Wu L."/>
            <person name="Ma J."/>
        </authorList>
    </citation>
    <scope>NUCLEOTIDE SEQUENCE [LARGE SCALE GENOMIC DNA]</scope>
    <source>
        <strain evidence="11">CGMCC 1.12192</strain>
    </source>
</reference>
<comment type="caution">
    <text evidence="10">The sequence shown here is derived from an EMBL/GenBank/DDBJ whole genome shotgun (WGS) entry which is preliminary data.</text>
</comment>
<gene>
    <name evidence="10" type="ORF">ACFPER_02105</name>
</gene>
<feature type="transmembrane region" description="Helical" evidence="8">
    <location>
        <begin position="424"/>
        <end position="447"/>
    </location>
</feature>
<feature type="compositionally biased region" description="Polar residues" evidence="7">
    <location>
        <begin position="52"/>
        <end position="63"/>
    </location>
</feature>
<evidence type="ECO:0000313" key="11">
    <source>
        <dbReference type="Proteomes" id="UP001595960"/>
    </source>
</evidence>
<protein>
    <submittedName>
        <fullName evidence="10">MFS transporter</fullName>
    </submittedName>
</protein>
<keyword evidence="5 8" id="KW-1133">Transmembrane helix</keyword>
<feature type="transmembrane region" description="Helical" evidence="8">
    <location>
        <begin position="172"/>
        <end position="192"/>
    </location>
</feature>
<feature type="compositionally biased region" description="Low complexity" evidence="7">
    <location>
        <begin position="18"/>
        <end position="50"/>
    </location>
</feature>
<proteinExistence type="predicted"/>
<dbReference type="Gene3D" id="1.20.1720.10">
    <property type="entry name" value="Multidrug resistance protein D"/>
    <property type="match status" value="1"/>
</dbReference>
<dbReference type="PANTHER" id="PTHR42718">
    <property type="entry name" value="MAJOR FACILITATOR SUPERFAMILY MULTIDRUG TRANSPORTER MFSC"/>
    <property type="match status" value="1"/>
</dbReference>
<evidence type="ECO:0000313" key="10">
    <source>
        <dbReference type="EMBL" id="MFC4827563.1"/>
    </source>
</evidence>
<feature type="transmembrane region" description="Helical" evidence="8">
    <location>
        <begin position="459"/>
        <end position="483"/>
    </location>
</feature>
<comment type="subcellular location">
    <subcellularLocation>
        <location evidence="1">Cell membrane</location>
        <topology evidence="1">Multi-pass membrane protein</topology>
    </subcellularLocation>
</comment>
<dbReference type="SUPFAM" id="SSF103473">
    <property type="entry name" value="MFS general substrate transporter"/>
    <property type="match status" value="1"/>
</dbReference>
<keyword evidence="2" id="KW-0813">Transport</keyword>
<keyword evidence="11" id="KW-1185">Reference proteome</keyword>
<feature type="transmembrane region" description="Helical" evidence="8">
    <location>
        <begin position="396"/>
        <end position="418"/>
    </location>
</feature>
<feature type="transmembrane region" description="Helical" evidence="8">
    <location>
        <begin position="289"/>
        <end position="311"/>
    </location>
</feature>
<dbReference type="InterPro" id="IPR036259">
    <property type="entry name" value="MFS_trans_sf"/>
</dbReference>
<evidence type="ECO:0000256" key="3">
    <source>
        <dbReference type="ARBA" id="ARBA00022475"/>
    </source>
</evidence>
<keyword evidence="3" id="KW-1003">Cell membrane</keyword>
<feature type="transmembrane region" description="Helical" evidence="8">
    <location>
        <begin position="503"/>
        <end position="524"/>
    </location>
</feature>
<dbReference type="EMBL" id="JBHSJC010000001">
    <property type="protein sequence ID" value="MFC4827563.1"/>
    <property type="molecule type" value="Genomic_DNA"/>
</dbReference>
<sequence length="535" mass="52161">MSQTVTRGASRPMPAPTPGAAAQQTAAPILQPAAAPNLAPNPAPIAAAGPSSRPSTSARTAPTSGPGPSDRRRWAALAVLALAQFLVVLDASIVNIAIPAIGADLALGPGALAWVITAYVLPFGSLLLIGGRLADRFGHRRLFLAGVAGFVLASAAAAFAPDGAVLLGARAAQGAAAALLAPAALALVARIFTTAADRARALGIWGAVAGIGSAVGVLLGGVLTASFGWPAVFLVNLPVGAIVLVAVPFLVARDRRGAVGRLDLPGAAAATGALVALVGALTAVEQLGFAHPLVAGLAAAAVALGALFVVIERRAPEPLVPASVFRNRSVLVGNVVMLLLGGAMVALFFALSVFLQAAMGLDALAAGLTQLPLAGTLVVVAGLVPALVARFGARPVLVAALMVLAAGTVWLGLAPAGADFVRDILGPTVLIGVGLGAAFVTTTELAVHGVDGGEAGVAGGLVNTAQQIGGALGLAALGTLATLRTDALAEAGLPADAATAGGLSVAFLGTAVLAVAAAVVVVIVRRRRSGAVAGA</sequence>
<dbReference type="Pfam" id="PF07690">
    <property type="entry name" value="MFS_1"/>
    <property type="match status" value="1"/>
</dbReference>
<dbReference type="RefSeq" id="WP_239562848.1">
    <property type="nucleotide sequence ID" value="NZ_JAFBBW010000001.1"/>
</dbReference>
<evidence type="ECO:0000256" key="1">
    <source>
        <dbReference type="ARBA" id="ARBA00004651"/>
    </source>
</evidence>
<feature type="transmembrane region" description="Helical" evidence="8">
    <location>
        <begin position="231"/>
        <end position="252"/>
    </location>
</feature>
<evidence type="ECO:0000256" key="4">
    <source>
        <dbReference type="ARBA" id="ARBA00022692"/>
    </source>
</evidence>
<feature type="transmembrane region" description="Helical" evidence="8">
    <location>
        <begin position="110"/>
        <end position="130"/>
    </location>
</feature>
<dbReference type="PROSITE" id="PS50850">
    <property type="entry name" value="MFS"/>
    <property type="match status" value="1"/>
</dbReference>
<name>A0ABV9R2H5_9MICO</name>
<evidence type="ECO:0000259" key="9">
    <source>
        <dbReference type="PROSITE" id="PS50850"/>
    </source>
</evidence>
<dbReference type="CDD" id="cd17321">
    <property type="entry name" value="MFS_MMR_MDR_like"/>
    <property type="match status" value="1"/>
</dbReference>
<keyword evidence="4 8" id="KW-0812">Transmembrane</keyword>
<evidence type="ECO:0000256" key="8">
    <source>
        <dbReference type="SAM" id="Phobius"/>
    </source>
</evidence>
<feature type="transmembrane region" description="Helical" evidence="8">
    <location>
        <begin position="264"/>
        <end position="283"/>
    </location>
</feature>
<keyword evidence="6 8" id="KW-0472">Membrane</keyword>
<dbReference type="Proteomes" id="UP001595960">
    <property type="component" value="Unassembled WGS sequence"/>
</dbReference>
<dbReference type="Gene3D" id="1.20.1250.20">
    <property type="entry name" value="MFS general substrate transporter like domains"/>
    <property type="match status" value="1"/>
</dbReference>
<organism evidence="10 11">
    <name type="scientific">Agromyces aurantiacus</name>
    <dbReference type="NCBI Taxonomy" id="165814"/>
    <lineage>
        <taxon>Bacteria</taxon>
        <taxon>Bacillati</taxon>
        <taxon>Actinomycetota</taxon>
        <taxon>Actinomycetes</taxon>
        <taxon>Micrococcales</taxon>
        <taxon>Microbacteriaceae</taxon>
        <taxon>Agromyces</taxon>
    </lineage>
</organism>
<feature type="domain" description="Major facilitator superfamily (MFS) profile" evidence="9">
    <location>
        <begin position="76"/>
        <end position="529"/>
    </location>
</feature>
<feature type="transmembrane region" description="Helical" evidence="8">
    <location>
        <begin position="331"/>
        <end position="359"/>
    </location>
</feature>
<evidence type="ECO:0000256" key="7">
    <source>
        <dbReference type="SAM" id="MobiDB-lite"/>
    </source>
</evidence>
<evidence type="ECO:0000256" key="2">
    <source>
        <dbReference type="ARBA" id="ARBA00022448"/>
    </source>
</evidence>
<feature type="transmembrane region" description="Helical" evidence="8">
    <location>
        <begin position="204"/>
        <end position="225"/>
    </location>
</feature>
<feature type="transmembrane region" description="Helical" evidence="8">
    <location>
        <begin position="74"/>
        <end position="98"/>
    </location>
</feature>
<accession>A0ABV9R2H5</accession>
<dbReference type="InterPro" id="IPR020846">
    <property type="entry name" value="MFS_dom"/>
</dbReference>
<feature type="transmembrane region" description="Helical" evidence="8">
    <location>
        <begin position="142"/>
        <end position="160"/>
    </location>
</feature>
<evidence type="ECO:0000256" key="5">
    <source>
        <dbReference type="ARBA" id="ARBA00022989"/>
    </source>
</evidence>